<accession>A0A428S674</accession>
<feature type="compositionally biased region" description="Polar residues" evidence="1">
    <location>
        <begin position="210"/>
        <end position="224"/>
    </location>
</feature>
<evidence type="ECO:0000313" key="3">
    <source>
        <dbReference type="Proteomes" id="UP000287972"/>
    </source>
</evidence>
<evidence type="ECO:0000313" key="2">
    <source>
        <dbReference type="EMBL" id="RSL85305.1"/>
    </source>
</evidence>
<evidence type="ECO:0000256" key="1">
    <source>
        <dbReference type="SAM" id="MobiDB-lite"/>
    </source>
</evidence>
<dbReference type="AlphaFoldDB" id="A0A428S674"/>
<dbReference type="Proteomes" id="UP000287972">
    <property type="component" value="Unassembled WGS sequence"/>
</dbReference>
<name>A0A428S674_9HYPO</name>
<protein>
    <submittedName>
        <fullName evidence="2">Uncharacterized protein</fullName>
    </submittedName>
</protein>
<gene>
    <name evidence="2" type="ORF">CEP51_003408</name>
</gene>
<proteinExistence type="predicted"/>
<keyword evidence="3" id="KW-1185">Reference proteome</keyword>
<feature type="region of interest" description="Disordered" evidence="1">
    <location>
        <begin position="41"/>
        <end position="113"/>
    </location>
</feature>
<dbReference type="EMBL" id="NKCL01000055">
    <property type="protein sequence ID" value="RSL85305.1"/>
    <property type="molecule type" value="Genomic_DNA"/>
</dbReference>
<organism evidence="2 3">
    <name type="scientific">Fusarium floridanum</name>
    <dbReference type="NCBI Taxonomy" id="1325733"/>
    <lineage>
        <taxon>Eukaryota</taxon>
        <taxon>Fungi</taxon>
        <taxon>Dikarya</taxon>
        <taxon>Ascomycota</taxon>
        <taxon>Pezizomycotina</taxon>
        <taxon>Sordariomycetes</taxon>
        <taxon>Hypocreomycetidae</taxon>
        <taxon>Hypocreales</taxon>
        <taxon>Nectriaceae</taxon>
        <taxon>Fusarium</taxon>
        <taxon>Fusarium solani species complex</taxon>
    </lineage>
</organism>
<comment type="caution">
    <text evidence="2">The sequence shown here is derived from an EMBL/GenBank/DDBJ whole genome shotgun (WGS) entry which is preliminary data.</text>
</comment>
<reference evidence="2 3" key="1">
    <citation type="submission" date="2017-06" db="EMBL/GenBank/DDBJ databases">
        <title>Comparative genomic analysis of Ambrosia Fusariam Clade fungi.</title>
        <authorList>
            <person name="Stajich J.E."/>
            <person name="Carrillo J."/>
            <person name="Kijimoto T."/>
            <person name="Eskalen A."/>
            <person name="O'Donnell K."/>
            <person name="Kasson M."/>
        </authorList>
    </citation>
    <scope>NUCLEOTIDE SEQUENCE [LARGE SCALE GENOMIC DNA]</scope>
    <source>
        <strain evidence="2 3">NRRL62606</strain>
    </source>
</reference>
<feature type="region of interest" description="Disordered" evidence="1">
    <location>
        <begin position="1"/>
        <end position="22"/>
    </location>
</feature>
<feature type="region of interest" description="Disordered" evidence="1">
    <location>
        <begin position="202"/>
        <end position="230"/>
    </location>
</feature>
<feature type="compositionally biased region" description="Basic and acidic residues" evidence="1">
    <location>
        <begin position="95"/>
        <end position="104"/>
    </location>
</feature>
<sequence length="230" mass="25182">MASSLPQPNHDPQEPMVSPGSIRKAKLAALKLRIDTHLSYKDDDQYTCKPAKSSPVTAIPPPIPAKSEKRKKGPSEVPMDSLLAPKSVYTQPLPFRRDDPDWRSPRFGRGSRPRCPEKLDLSVLPRKRYFVKNGRRVYARRGKAALSPRIISAAGPLVKTPPAAAPLSQVPEAQLPPAQISPMRVSPFKVLPAMTSTEAESVMGTMPFTDPQSPIYSASSLSTDSLHEVK</sequence>